<keyword evidence="10" id="KW-1185">Reference proteome</keyword>
<dbReference type="Proteomes" id="UP000515158">
    <property type="component" value="Unplaced"/>
</dbReference>
<evidence type="ECO:0000256" key="3">
    <source>
        <dbReference type="ARBA" id="ARBA00022448"/>
    </source>
</evidence>
<evidence type="ECO:0000256" key="6">
    <source>
        <dbReference type="ARBA" id="ARBA00022989"/>
    </source>
</evidence>
<evidence type="ECO:0000256" key="8">
    <source>
        <dbReference type="ARBA" id="ARBA00023136"/>
    </source>
</evidence>
<dbReference type="GeneID" id="117640735"/>
<dbReference type="RefSeq" id="XP_034233473.1">
    <property type="nucleotide sequence ID" value="XM_034377582.1"/>
</dbReference>
<keyword evidence="3" id="KW-0813">Transport</keyword>
<dbReference type="RefSeq" id="XP_034233474.1">
    <property type="nucleotide sequence ID" value="XM_034377583.1"/>
</dbReference>
<dbReference type="CTD" id="10490"/>
<dbReference type="GO" id="GO:0005484">
    <property type="term" value="F:SNAP receptor activity"/>
    <property type="evidence" value="ECO:0007669"/>
    <property type="project" value="TreeGrafter"/>
</dbReference>
<accession>A0A6P8Y1S7</accession>
<dbReference type="OrthoDB" id="430637at2759"/>
<evidence type="ECO:0000313" key="11">
    <source>
        <dbReference type="RefSeq" id="XP_034233473.1"/>
    </source>
</evidence>
<dbReference type="AlphaFoldDB" id="A0A6P8Y1S7"/>
<dbReference type="Gene3D" id="1.20.5.110">
    <property type="match status" value="1"/>
</dbReference>
<dbReference type="GO" id="GO:0031902">
    <property type="term" value="C:late endosome membrane"/>
    <property type="evidence" value="ECO:0007669"/>
    <property type="project" value="TreeGrafter"/>
</dbReference>
<evidence type="ECO:0000256" key="2">
    <source>
        <dbReference type="ARBA" id="ARBA00006108"/>
    </source>
</evidence>
<feature type="transmembrane region" description="Helical" evidence="9">
    <location>
        <begin position="92"/>
        <end position="111"/>
    </location>
</feature>
<evidence type="ECO:0000313" key="12">
    <source>
        <dbReference type="RefSeq" id="XP_034233474.1"/>
    </source>
</evidence>
<dbReference type="CDD" id="cd15890">
    <property type="entry name" value="SNARE_Vti1b"/>
    <property type="match status" value="1"/>
</dbReference>
<keyword evidence="7" id="KW-0175">Coiled coil</keyword>
<proteinExistence type="inferred from homology"/>
<dbReference type="GO" id="GO:0012507">
    <property type="term" value="C:ER to Golgi transport vesicle membrane"/>
    <property type="evidence" value="ECO:0007669"/>
    <property type="project" value="TreeGrafter"/>
</dbReference>
<sequence>MAWSGSINWDSEHESTFRSTQGNLERASQSIARSTQIAVETEQIGTEVVSELGQQRETLLRARQRVADTDEELNRADAILRKMKCGVLSNKLTLLLIILMEGGILACLVYLKFFKKS</sequence>
<dbReference type="PANTHER" id="PTHR21230">
    <property type="entry name" value="VESICLE TRANSPORT V-SNARE PROTEIN VTI1-RELATED"/>
    <property type="match status" value="1"/>
</dbReference>
<evidence type="ECO:0000256" key="1">
    <source>
        <dbReference type="ARBA" id="ARBA00004211"/>
    </source>
</evidence>
<reference evidence="11 12" key="1">
    <citation type="submission" date="2025-04" db="UniProtKB">
        <authorList>
            <consortium name="RefSeq"/>
        </authorList>
    </citation>
    <scope>IDENTIFICATION</scope>
    <source>
        <tissue evidence="11 12">Total insect</tissue>
    </source>
</reference>
<name>A0A6P8Y1S7_THRPL</name>
<dbReference type="GO" id="GO:0006896">
    <property type="term" value="P:Golgi to vacuole transport"/>
    <property type="evidence" value="ECO:0007669"/>
    <property type="project" value="TreeGrafter"/>
</dbReference>
<evidence type="ECO:0000256" key="5">
    <source>
        <dbReference type="ARBA" id="ARBA00022927"/>
    </source>
</evidence>
<dbReference type="GO" id="GO:0005829">
    <property type="term" value="C:cytosol"/>
    <property type="evidence" value="ECO:0007669"/>
    <property type="project" value="GOC"/>
</dbReference>
<evidence type="ECO:0000313" key="10">
    <source>
        <dbReference type="Proteomes" id="UP000515158"/>
    </source>
</evidence>
<dbReference type="GO" id="GO:0000149">
    <property type="term" value="F:SNARE binding"/>
    <property type="evidence" value="ECO:0007669"/>
    <property type="project" value="TreeGrafter"/>
</dbReference>
<dbReference type="GO" id="GO:0006891">
    <property type="term" value="P:intra-Golgi vesicle-mediated transport"/>
    <property type="evidence" value="ECO:0007669"/>
    <property type="project" value="TreeGrafter"/>
</dbReference>
<evidence type="ECO:0000256" key="9">
    <source>
        <dbReference type="SAM" id="Phobius"/>
    </source>
</evidence>
<dbReference type="GO" id="GO:0042147">
    <property type="term" value="P:retrograde transport, endosome to Golgi"/>
    <property type="evidence" value="ECO:0007669"/>
    <property type="project" value="TreeGrafter"/>
</dbReference>
<dbReference type="KEGG" id="tpal:117640735"/>
<dbReference type="GO" id="GO:0005794">
    <property type="term" value="C:Golgi apparatus"/>
    <property type="evidence" value="ECO:0007669"/>
    <property type="project" value="TreeGrafter"/>
</dbReference>
<keyword evidence="5" id="KW-0653">Protein transport</keyword>
<dbReference type="SUPFAM" id="SSF58038">
    <property type="entry name" value="SNARE fusion complex"/>
    <property type="match status" value="1"/>
</dbReference>
<keyword evidence="4 9" id="KW-0812">Transmembrane</keyword>
<keyword evidence="8 9" id="KW-0472">Membrane</keyword>
<gene>
    <name evidence="11 12" type="primary">LOC117640735</name>
</gene>
<evidence type="ECO:0000256" key="7">
    <source>
        <dbReference type="ARBA" id="ARBA00023054"/>
    </source>
</evidence>
<dbReference type="PANTHER" id="PTHR21230:SF89">
    <property type="entry name" value="VESICLE TRANSPORT THROUGH INTERACTION WITH T-SNARES HOMOLOG 1B"/>
    <property type="match status" value="1"/>
</dbReference>
<dbReference type="GO" id="GO:0016236">
    <property type="term" value="P:macroautophagy"/>
    <property type="evidence" value="ECO:0007669"/>
    <property type="project" value="TreeGrafter"/>
</dbReference>
<keyword evidence="6 9" id="KW-1133">Transmembrane helix</keyword>
<dbReference type="GO" id="GO:0005789">
    <property type="term" value="C:endoplasmic reticulum membrane"/>
    <property type="evidence" value="ECO:0007669"/>
    <property type="project" value="TreeGrafter"/>
</dbReference>
<dbReference type="FunFam" id="1.20.5.110:FF:000002">
    <property type="entry name" value="Vesicle transport through interaction with t-SNAREsB"/>
    <property type="match status" value="1"/>
</dbReference>
<comment type="similarity">
    <text evidence="2">Belongs to the VTI1 family.</text>
</comment>
<protein>
    <submittedName>
        <fullName evidence="11 12">Vesicle transport through interaction with t-SNAREs homolog 1B</fullName>
    </submittedName>
</protein>
<dbReference type="GO" id="GO:0015031">
    <property type="term" value="P:protein transport"/>
    <property type="evidence" value="ECO:0007669"/>
    <property type="project" value="UniProtKB-KW"/>
</dbReference>
<evidence type="ECO:0000256" key="4">
    <source>
        <dbReference type="ARBA" id="ARBA00022692"/>
    </source>
</evidence>
<organism evidence="11">
    <name type="scientific">Thrips palmi</name>
    <name type="common">Melon thrips</name>
    <dbReference type="NCBI Taxonomy" id="161013"/>
    <lineage>
        <taxon>Eukaryota</taxon>
        <taxon>Metazoa</taxon>
        <taxon>Ecdysozoa</taxon>
        <taxon>Arthropoda</taxon>
        <taxon>Hexapoda</taxon>
        <taxon>Insecta</taxon>
        <taxon>Pterygota</taxon>
        <taxon>Neoptera</taxon>
        <taxon>Paraneoptera</taxon>
        <taxon>Thysanoptera</taxon>
        <taxon>Terebrantia</taxon>
        <taxon>Thripoidea</taxon>
        <taxon>Thripidae</taxon>
        <taxon>Thrips</taxon>
    </lineage>
</organism>
<dbReference type="GO" id="GO:1903076">
    <property type="term" value="P:regulation of protein localization to plasma membrane"/>
    <property type="evidence" value="ECO:0007669"/>
    <property type="project" value="TreeGrafter"/>
</dbReference>
<comment type="subcellular location">
    <subcellularLocation>
        <location evidence="1">Membrane</location>
        <topology evidence="1">Single-pass type IV membrane protein</topology>
    </subcellularLocation>
</comment>
<dbReference type="GO" id="GO:0048280">
    <property type="term" value="P:vesicle fusion with Golgi apparatus"/>
    <property type="evidence" value="ECO:0007669"/>
    <property type="project" value="TreeGrafter"/>
</dbReference>
<dbReference type="GO" id="GO:0031201">
    <property type="term" value="C:SNARE complex"/>
    <property type="evidence" value="ECO:0007669"/>
    <property type="project" value="TreeGrafter"/>
</dbReference>
<dbReference type="Pfam" id="PF12352">
    <property type="entry name" value="V-SNARE_C"/>
    <property type="match status" value="1"/>
</dbReference>